<organism evidence="3">
    <name type="scientific">hydrothermal vent metagenome</name>
    <dbReference type="NCBI Taxonomy" id="652676"/>
    <lineage>
        <taxon>unclassified sequences</taxon>
        <taxon>metagenomes</taxon>
        <taxon>ecological metagenomes</taxon>
    </lineage>
</organism>
<dbReference type="Gene3D" id="2.30.110.10">
    <property type="entry name" value="Electron Transport, Fmn-binding Protein, Chain A"/>
    <property type="match status" value="1"/>
</dbReference>
<dbReference type="Pfam" id="PF01243">
    <property type="entry name" value="PNPOx_N"/>
    <property type="match status" value="1"/>
</dbReference>
<dbReference type="NCBIfam" id="TIGR03668">
    <property type="entry name" value="Rv0121_F420"/>
    <property type="match status" value="1"/>
</dbReference>
<dbReference type="EMBL" id="UOEK01000528">
    <property type="protein sequence ID" value="VAW09175.1"/>
    <property type="molecule type" value="Genomic_DNA"/>
</dbReference>
<accession>A0A3B0STE6</accession>
<dbReference type="GO" id="GO:0016627">
    <property type="term" value="F:oxidoreductase activity, acting on the CH-CH group of donors"/>
    <property type="evidence" value="ECO:0007669"/>
    <property type="project" value="TreeGrafter"/>
</dbReference>
<dbReference type="InterPro" id="IPR011576">
    <property type="entry name" value="Pyridox_Oxase_N"/>
</dbReference>
<dbReference type="SUPFAM" id="SSF50475">
    <property type="entry name" value="FMN-binding split barrel"/>
    <property type="match status" value="1"/>
</dbReference>
<gene>
    <name evidence="3" type="ORF">MNBD_ACTINO02-1664</name>
</gene>
<dbReference type="InterPro" id="IPR012349">
    <property type="entry name" value="Split_barrel_FMN-bd"/>
</dbReference>
<evidence type="ECO:0000259" key="2">
    <source>
        <dbReference type="Pfam" id="PF01243"/>
    </source>
</evidence>
<sequence length="138" mass="15475">MFGLARSGVLATHGEHGFPHLVPIVFGVVDDDTIVTAVDHKPKTSSNLVRLKNIARNPLVSVLVNDYHEDWSTLWWARADGIATVTNQIEERLAASLVHRYEDYSNTPPVGPWITIRVERWSGWSADTARLHVREDPA</sequence>
<proteinExistence type="predicted"/>
<dbReference type="AlphaFoldDB" id="A0A3B0STE6"/>
<protein>
    <recommendedName>
        <fullName evidence="2">Pyridoxamine 5'-phosphate oxidase N-terminal domain-containing protein</fullName>
    </recommendedName>
</protein>
<keyword evidence="1" id="KW-0560">Oxidoreductase</keyword>
<reference evidence="3" key="1">
    <citation type="submission" date="2018-06" db="EMBL/GenBank/DDBJ databases">
        <authorList>
            <person name="Zhirakovskaya E."/>
        </authorList>
    </citation>
    <scope>NUCLEOTIDE SEQUENCE</scope>
</reference>
<dbReference type="InterPro" id="IPR052019">
    <property type="entry name" value="F420H2_bilvrd_red/Heme_oxyg"/>
</dbReference>
<name>A0A3B0STE6_9ZZZZ</name>
<evidence type="ECO:0000256" key="1">
    <source>
        <dbReference type="ARBA" id="ARBA00023002"/>
    </source>
</evidence>
<evidence type="ECO:0000313" key="3">
    <source>
        <dbReference type="EMBL" id="VAW09175.1"/>
    </source>
</evidence>
<feature type="domain" description="Pyridoxamine 5'-phosphate oxidase N-terminal" evidence="2">
    <location>
        <begin position="6"/>
        <end position="124"/>
    </location>
</feature>
<dbReference type="GO" id="GO:0005829">
    <property type="term" value="C:cytosol"/>
    <property type="evidence" value="ECO:0007669"/>
    <property type="project" value="TreeGrafter"/>
</dbReference>
<dbReference type="PANTHER" id="PTHR35176:SF2">
    <property type="entry name" value="F420H(2)-DEPENDENT REDUCTASE RV1155"/>
    <property type="match status" value="1"/>
</dbReference>
<dbReference type="InterPro" id="IPR019967">
    <property type="entry name" value="F420-dep_enz_PPOX_Rv0121"/>
</dbReference>
<dbReference type="PANTHER" id="PTHR35176">
    <property type="entry name" value="HEME OXYGENASE HI_0854-RELATED"/>
    <property type="match status" value="1"/>
</dbReference>
<dbReference type="GO" id="GO:0070967">
    <property type="term" value="F:coenzyme F420 binding"/>
    <property type="evidence" value="ECO:0007669"/>
    <property type="project" value="TreeGrafter"/>
</dbReference>